<feature type="transmembrane region" description="Helical" evidence="1">
    <location>
        <begin position="48"/>
        <end position="72"/>
    </location>
</feature>
<dbReference type="Proteomes" id="UP000199112">
    <property type="component" value="Unassembled WGS sequence"/>
</dbReference>
<keyword evidence="1" id="KW-0472">Membrane</keyword>
<keyword evidence="3" id="KW-1185">Reference proteome</keyword>
<dbReference type="EMBL" id="FNWL01000001">
    <property type="protein sequence ID" value="SEH11787.1"/>
    <property type="molecule type" value="Genomic_DNA"/>
</dbReference>
<name>A0A1H6FLM0_9EURY</name>
<evidence type="ECO:0000313" key="3">
    <source>
        <dbReference type="Proteomes" id="UP000199112"/>
    </source>
</evidence>
<sequence>MTDSQLDPDSAFDEPTVERKWFWFGVVIGVAHLGFLALILVLVQIDLLLALVVAVALSVLSGIGITVFALWWRE</sequence>
<evidence type="ECO:0000313" key="2">
    <source>
        <dbReference type="EMBL" id="SEH11787.1"/>
    </source>
</evidence>
<protein>
    <submittedName>
        <fullName evidence="2">Uncharacterized protein</fullName>
    </submittedName>
</protein>
<reference evidence="3" key="1">
    <citation type="submission" date="2016-10" db="EMBL/GenBank/DDBJ databases">
        <authorList>
            <person name="Varghese N."/>
            <person name="Submissions S."/>
        </authorList>
    </citation>
    <scope>NUCLEOTIDE SEQUENCE [LARGE SCALE GENOMIC DNA]</scope>
    <source>
        <strain evidence="3">CGMCC 1.8981</strain>
    </source>
</reference>
<keyword evidence="1" id="KW-1133">Transmembrane helix</keyword>
<keyword evidence="1" id="KW-0812">Transmembrane</keyword>
<dbReference type="OrthoDB" id="203999at2157"/>
<accession>A0A1H6FLM0</accession>
<dbReference type="RefSeq" id="WP_090504696.1">
    <property type="nucleotide sequence ID" value="NZ_FNWL01000001.1"/>
</dbReference>
<feature type="transmembrane region" description="Helical" evidence="1">
    <location>
        <begin position="21"/>
        <end position="42"/>
    </location>
</feature>
<dbReference type="AlphaFoldDB" id="A0A1H6FLM0"/>
<gene>
    <name evidence="2" type="ORF">SAMN04487967_0515</name>
</gene>
<organism evidence="2 3">
    <name type="scientific">Natronorubrum sediminis</name>
    <dbReference type="NCBI Taxonomy" id="640943"/>
    <lineage>
        <taxon>Archaea</taxon>
        <taxon>Methanobacteriati</taxon>
        <taxon>Methanobacteriota</taxon>
        <taxon>Stenosarchaea group</taxon>
        <taxon>Halobacteria</taxon>
        <taxon>Halobacteriales</taxon>
        <taxon>Natrialbaceae</taxon>
        <taxon>Natronorubrum</taxon>
    </lineage>
</organism>
<evidence type="ECO:0000256" key="1">
    <source>
        <dbReference type="SAM" id="Phobius"/>
    </source>
</evidence>
<proteinExistence type="predicted"/>